<dbReference type="HOGENOM" id="CLU_1784883_0_0_11"/>
<dbReference type="KEGG" id="psim:KR76_15035"/>
<reference evidence="1 2" key="1">
    <citation type="journal article" date="2015" name="Genome Announc.">
        <title>Complete Genome Sequence of Steroid-Transforming Nocardioides simplex VKM Ac-2033D.</title>
        <authorList>
            <person name="Shtratnikova V.Y."/>
            <person name="Schelkunov M.I."/>
            <person name="Pekov Y.A."/>
            <person name="Fokina V.V."/>
            <person name="Logacheva M.D."/>
            <person name="Sokolov S.L."/>
            <person name="Bragin E.Y."/>
            <person name="Ashapkin V.V."/>
            <person name="Donova M.V."/>
        </authorList>
    </citation>
    <scope>NUCLEOTIDE SEQUENCE [LARGE SCALE GENOMIC DNA]</scope>
    <source>
        <strain evidence="1 2">VKM Ac-2033D</strain>
    </source>
</reference>
<evidence type="ECO:0000313" key="1">
    <source>
        <dbReference type="EMBL" id="AIY17748.1"/>
    </source>
</evidence>
<proteinExistence type="predicted"/>
<organism evidence="1 2">
    <name type="scientific">Nocardioides simplex</name>
    <name type="common">Arthrobacter simplex</name>
    <dbReference type="NCBI Taxonomy" id="2045"/>
    <lineage>
        <taxon>Bacteria</taxon>
        <taxon>Bacillati</taxon>
        <taxon>Actinomycetota</taxon>
        <taxon>Actinomycetes</taxon>
        <taxon>Propionibacteriales</taxon>
        <taxon>Nocardioidaceae</taxon>
        <taxon>Pimelobacter</taxon>
    </lineage>
</organism>
<evidence type="ECO:0000313" key="2">
    <source>
        <dbReference type="Proteomes" id="UP000030300"/>
    </source>
</evidence>
<dbReference type="STRING" id="2045.KR76_15035"/>
<accession>A0A0A1DMF0</accession>
<dbReference type="EMBL" id="CP009896">
    <property type="protein sequence ID" value="AIY17748.1"/>
    <property type="molecule type" value="Genomic_DNA"/>
</dbReference>
<dbReference type="RefSeq" id="WP_038679396.1">
    <property type="nucleotide sequence ID" value="NZ_BJMC01000009.1"/>
</dbReference>
<keyword evidence="2" id="KW-1185">Reference proteome</keyword>
<name>A0A0A1DMF0_NOCSI</name>
<protein>
    <submittedName>
        <fullName evidence="1">Uncharacterized protein</fullName>
    </submittedName>
</protein>
<dbReference type="GeneID" id="96610167"/>
<dbReference type="Proteomes" id="UP000030300">
    <property type="component" value="Chromosome"/>
</dbReference>
<gene>
    <name evidence="1" type="ORF">KR76_15035</name>
</gene>
<dbReference type="AlphaFoldDB" id="A0A0A1DMF0"/>
<sequence>MTTATCSTCPRRATAQTYSEAWDQRDPWNPAGFTLWCNLHAPAGSWPAVESKAADQPALQALDPIGLEDAVLVRRALLRYADRLAADLAEQPNEPYLTKWTNDLIRVRWLSGRTWNGATLLPNSGANDRETAMQELVTIAAEVGR</sequence>